<dbReference type="InterPro" id="IPR043151">
    <property type="entry name" value="BAH_sf"/>
</dbReference>
<reference evidence="3" key="1">
    <citation type="journal article" date="2017" name="Nat. Ecol. Evol.">
        <title>Genome expansion and lineage-specific genetic innovations in the forest pathogenic fungi Armillaria.</title>
        <authorList>
            <person name="Sipos G."/>
            <person name="Prasanna A.N."/>
            <person name="Walter M.C."/>
            <person name="O'Connor E."/>
            <person name="Balint B."/>
            <person name="Krizsan K."/>
            <person name="Kiss B."/>
            <person name="Hess J."/>
            <person name="Varga T."/>
            <person name="Slot J."/>
            <person name="Riley R."/>
            <person name="Boka B."/>
            <person name="Rigling D."/>
            <person name="Barry K."/>
            <person name="Lee J."/>
            <person name="Mihaltcheva S."/>
            <person name="LaButti K."/>
            <person name="Lipzen A."/>
            <person name="Waldron R."/>
            <person name="Moloney N.M."/>
            <person name="Sperisen C."/>
            <person name="Kredics L."/>
            <person name="Vagvoelgyi C."/>
            <person name="Patrignani A."/>
            <person name="Fitzpatrick D."/>
            <person name="Nagy I."/>
            <person name="Doyle S."/>
            <person name="Anderson J.B."/>
            <person name="Grigoriev I.V."/>
            <person name="Gueldener U."/>
            <person name="Muensterkoetter M."/>
            <person name="Nagy L.G."/>
        </authorList>
    </citation>
    <scope>NUCLEOTIDE SEQUENCE [LARGE SCALE GENOMIC DNA]</scope>
    <source>
        <strain evidence="3">C18/9</strain>
    </source>
</reference>
<dbReference type="CDD" id="cd04370">
    <property type="entry name" value="BAH"/>
    <property type="match status" value="1"/>
</dbReference>
<name>A0A284RP20_ARMOS</name>
<dbReference type="PANTHER" id="PTHR46364">
    <property type="entry name" value="OS08G0421900 PROTEIN"/>
    <property type="match status" value="1"/>
</dbReference>
<gene>
    <name evidence="2" type="ORF">ARMOST_13860</name>
</gene>
<dbReference type="OMA" id="IPALICP"/>
<dbReference type="InterPro" id="IPR001025">
    <property type="entry name" value="BAH_dom"/>
</dbReference>
<proteinExistence type="predicted"/>
<dbReference type="EMBL" id="FUEG01000012">
    <property type="protein sequence ID" value="SJL10474.1"/>
    <property type="molecule type" value="Genomic_DNA"/>
</dbReference>
<organism evidence="2 3">
    <name type="scientific">Armillaria ostoyae</name>
    <name type="common">Armillaria root rot fungus</name>
    <dbReference type="NCBI Taxonomy" id="47428"/>
    <lineage>
        <taxon>Eukaryota</taxon>
        <taxon>Fungi</taxon>
        <taxon>Dikarya</taxon>
        <taxon>Basidiomycota</taxon>
        <taxon>Agaricomycotina</taxon>
        <taxon>Agaricomycetes</taxon>
        <taxon>Agaricomycetidae</taxon>
        <taxon>Agaricales</taxon>
        <taxon>Marasmiineae</taxon>
        <taxon>Physalacriaceae</taxon>
        <taxon>Armillaria</taxon>
    </lineage>
</organism>
<dbReference type="OrthoDB" id="10259622at2759"/>
<accession>A0A284RP20</accession>
<dbReference type="Gene3D" id="2.30.30.490">
    <property type="match status" value="1"/>
</dbReference>
<protein>
    <recommendedName>
        <fullName evidence="1">BAH domain-containing protein</fullName>
    </recommendedName>
</protein>
<sequence length="353" mass="40826">MARRRRPLFTHRKSTRAVQRQVGGDPDAPSQAQFMSWNKFARFVMPDVGDVEHQIRMNDDVLVWPHGRTVDETLKMDEYWLAKVRDIRSSAENPSDVWVWAQWYYSPRDVADVIKSFDPEACGRHERIFSDHYDLIHSTTIDGIATIKRYSDEDVEQGVIGKDTYWCRYNFEREARTLDPKPSETCFCQHPYDPDDDTVAMHFCPRLSCRKAYHQSCLVKEKFKEQVTPDRPLRLLLSPPDSDEPFVLPVRRSSRSKKAHPERTIEELLEGFPDELVRVAKQPMVKGAKYQQGGIVGNITWVSRARQLVYDALCGLGIPDDWKDSIDCSKAIVKFKDRNVIPALICPQCRGPI</sequence>
<dbReference type="STRING" id="47428.A0A284RP20"/>
<evidence type="ECO:0000259" key="1">
    <source>
        <dbReference type="PROSITE" id="PS51038"/>
    </source>
</evidence>
<evidence type="ECO:0000313" key="2">
    <source>
        <dbReference type="EMBL" id="SJL10474.1"/>
    </source>
</evidence>
<dbReference type="Proteomes" id="UP000219338">
    <property type="component" value="Unassembled WGS sequence"/>
</dbReference>
<dbReference type="GO" id="GO:0003682">
    <property type="term" value="F:chromatin binding"/>
    <property type="evidence" value="ECO:0007669"/>
    <property type="project" value="InterPro"/>
</dbReference>
<keyword evidence="3" id="KW-1185">Reference proteome</keyword>
<feature type="domain" description="BAH" evidence="1">
    <location>
        <begin position="53"/>
        <end position="182"/>
    </location>
</feature>
<evidence type="ECO:0000313" key="3">
    <source>
        <dbReference type="Proteomes" id="UP000219338"/>
    </source>
</evidence>
<dbReference type="PROSITE" id="PS51038">
    <property type="entry name" value="BAH"/>
    <property type="match status" value="1"/>
</dbReference>
<dbReference type="AlphaFoldDB" id="A0A284RP20"/>